<dbReference type="OrthoDB" id="9812490at2"/>
<dbReference type="GO" id="GO:0032993">
    <property type="term" value="C:protein-DNA complex"/>
    <property type="evidence" value="ECO:0007669"/>
    <property type="project" value="TreeGrafter"/>
</dbReference>
<dbReference type="Gene3D" id="6.10.250.690">
    <property type="match status" value="1"/>
</dbReference>
<dbReference type="InterPro" id="IPR039420">
    <property type="entry name" value="WalR-like"/>
</dbReference>
<protein>
    <submittedName>
        <fullName evidence="11">DNA-binding response regulator</fullName>
    </submittedName>
</protein>
<evidence type="ECO:0000259" key="10">
    <source>
        <dbReference type="PROSITE" id="PS51755"/>
    </source>
</evidence>
<dbReference type="SUPFAM" id="SSF52172">
    <property type="entry name" value="CheY-like"/>
    <property type="match status" value="1"/>
</dbReference>
<dbReference type="CDD" id="cd00383">
    <property type="entry name" value="trans_reg_C"/>
    <property type="match status" value="1"/>
</dbReference>
<sequence length="230" mass="25474">MLIVIADDEDAVCDSLSRTLRFEGYAVKIAKDGQEAIEVIKESAPDGVILDVTMPVLDGLEACRRLRADGNLVPVLMLTARQDVTARVAGLDAGADDYLAKPFALQELLARVRALLRRARYEAVAPASPAELKFGDLTLDPATREVVRAGRQIRLTRTEFAILELFLRHPRQVLTRSVLFEHVWGFDFGSSSNSLDVYLGYLRKKLETDGAGRVLHTVRGVGYVLREEPL</sequence>
<dbReference type="PROSITE" id="PS50110">
    <property type="entry name" value="RESPONSE_REGULATORY"/>
    <property type="match status" value="1"/>
</dbReference>
<dbReference type="RefSeq" id="WP_093951135.1">
    <property type="nucleotide sequence ID" value="NZ_NMUL01000034.1"/>
</dbReference>
<dbReference type="InterPro" id="IPR011006">
    <property type="entry name" value="CheY-like_superfamily"/>
</dbReference>
<comment type="subcellular location">
    <subcellularLocation>
        <location evidence="1">Cytoplasm</location>
    </subcellularLocation>
</comment>
<dbReference type="Gene3D" id="3.40.50.2300">
    <property type="match status" value="1"/>
</dbReference>
<comment type="caution">
    <text evidence="11">The sequence shown here is derived from an EMBL/GenBank/DDBJ whole genome shotgun (WGS) entry which is preliminary data.</text>
</comment>
<feature type="DNA-binding region" description="OmpR/PhoB-type" evidence="8">
    <location>
        <begin position="129"/>
        <end position="227"/>
    </location>
</feature>
<dbReference type="InterPro" id="IPR001789">
    <property type="entry name" value="Sig_transdc_resp-reg_receiver"/>
</dbReference>
<keyword evidence="3" id="KW-0902">Two-component regulatory system</keyword>
<evidence type="ECO:0000256" key="2">
    <source>
        <dbReference type="ARBA" id="ARBA00022553"/>
    </source>
</evidence>
<dbReference type="GO" id="GO:0006355">
    <property type="term" value="P:regulation of DNA-templated transcription"/>
    <property type="evidence" value="ECO:0007669"/>
    <property type="project" value="InterPro"/>
</dbReference>
<dbReference type="InterPro" id="IPR036388">
    <property type="entry name" value="WH-like_DNA-bd_sf"/>
</dbReference>
<keyword evidence="2 7" id="KW-0597">Phosphoprotein</keyword>
<reference evidence="12" key="1">
    <citation type="submission" date="2017-07" db="EMBL/GenBank/DDBJ databases">
        <title>Comparative genome mining reveals phylogenetic distribution patterns of secondary metabolites in Amycolatopsis.</title>
        <authorList>
            <person name="Adamek M."/>
            <person name="Alanjary M."/>
            <person name="Sales-Ortells H."/>
            <person name="Goodfellow M."/>
            <person name="Bull A.T."/>
            <person name="Kalinowski J."/>
            <person name="Ziemert N."/>
        </authorList>
    </citation>
    <scope>NUCLEOTIDE SEQUENCE [LARGE SCALE GENOMIC DNA]</scope>
    <source>
        <strain evidence="12">H5</strain>
    </source>
</reference>
<dbReference type="Pfam" id="PF00486">
    <property type="entry name" value="Trans_reg_C"/>
    <property type="match status" value="1"/>
</dbReference>
<dbReference type="PANTHER" id="PTHR48111:SF22">
    <property type="entry name" value="REGULATOR OF RPOS"/>
    <property type="match status" value="1"/>
</dbReference>
<organism evidence="11 12">
    <name type="scientific">Amycolatopsis vastitatis</name>
    <dbReference type="NCBI Taxonomy" id="1905142"/>
    <lineage>
        <taxon>Bacteria</taxon>
        <taxon>Bacillati</taxon>
        <taxon>Actinomycetota</taxon>
        <taxon>Actinomycetes</taxon>
        <taxon>Pseudonocardiales</taxon>
        <taxon>Pseudonocardiaceae</taxon>
        <taxon>Amycolatopsis</taxon>
    </lineage>
</organism>
<accession>A0A229SXE0</accession>
<dbReference type="GO" id="GO:0005829">
    <property type="term" value="C:cytosol"/>
    <property type="evidence" value="ECO:0007669"/>
    <property type="project" value="TreeGrafter"/>
</dbReference>
<keyword evidence="5 8" id="KW-0238">DNA-binding</keyword>
<dbReference type="Pfam" id="PF00072">
    <property type="entry name" value="Response_reg"/>
    <property type="match status" value="1"/>
</dbReference>
<gene>
    <name evidence="11" type="ORF">CF165_31010</name>
</gene>
<evidence type="ECO:0000313" key="12">
    <source>
        <dbReference type="Proteomes" id="UP000215199"/>
    </source>
</evidence>
<evidence type="ECO:0000256" key="7">
    <source>
        <dbReference type="PROSITE-ProRule" id="PRU00169"/>
    </source>
</evidence>
<dbReference type="Proteomes" id="UP000215199">
    <property type="component" value="Unassembled WGS sequence"/>
</dbReference>
<proteinExistence type="predicted"/>
<evidence type="ECO:0000256" key="6">
    <source>
        <dbReference type="ARBA" id="ARBA00023163"/>
    </source>
</evidence>
<evidence type="ECO:0000259" key="9">
    <source>
        <dbReference type="PROSITE" id="PS50110"/>
    </source>
</evidence>
<feature type="domain" description="Response regulatory" evidence="9">
    <location>
        <begin position="2"/>
        <end position="116"/>
    </location>
</feature>
<dbReference type="Gene3D" id="1.10.10.10">
    <property type="entry name" value="Winged helix-like DNA-binding domain superfamily/Winged helix DNA-binding domain"/>
    <property type="match status" value="1"/>
</dbReference>
<evidence type="ECO:0000256" key="1">
    <source>
        <dbReference type="ARBA" id="ARBA00004496"/>
    </source>
</evidence>
<feature type="modified residue" description="4-aspartylphosphate" evidence="7">
    <location>
        <position position="51"/>
    </location>
</feature>
<name>A0A229SXE0_9PSEU</name>
<evidence type="ECO:0000313" key="11">
    <source>
        <dbReference type="EMBL" id="OXM63324.1"/>
    </source>
</evidence>
<keyword evidence="6" id="KW-0804">Transcription</keyword>
<evidence type="ECO:0000256" key="4">
    <source>
        <dbReference type="ARBA" id="ARBA00023015"/>
    </source>
</evidence>
<keyword evidence="12" id="KW-1185">Reference proteome</keyword>
<dbReference type="SMART" id="SM00862">
    <property type="entry name" value="Trans_reg_C"/>
    <property type="match status" value="1"/>
</dbReference>
<evidence type="ECO:0000256" key="5">
    <source>
        <dbReference type="ARBA" id="ARBA00023125"/>
    </source>
</evidence>
<dbReference type="PANTHER" id="PTHR48111">
    <property type="entry name" value="REGULATOR OF RPOS"/>
    <property type="match status" value="1"/>
</dbReference>
<dbReference type="PROSITE" id="PS51755">
    <property type="entry name" value="OMPR_PHOB"/>
    <property type="match status" value="1"/>
</dbReference>
<dbReference type="AlphaFoldDB" id="A0A229SXE0"/>
<keyword evidence="4" id="KW-0805">Transcription regulation</keyword>
<dbReference type="GO" id="GO:0000976">
    <property type="term" value="F:transcription cis-regulatory region binding"/>
    <property type="evidence" value="ECO:0007669"/>
    <property type="project" value="TreeGrafter"/>
</dbReference>
<feature type="domain" description="OmpR/PhoB-type" evidence="10">
    <location>
        <begin position="129"/>
        <end position="227"/>
    </location>
</feature>
<dbReference type="GO" id="GO:0000156">
    <property type="term" value="F:phosphorelay response regulator activity"/>
    <property type="evidence" value="ECO:0007669"/>
    <property type="project" value="TreeGrafter"/>
</dbReference>
<evidence type="ECO:0000256" key="8">
    <source>
        <dbReference type="PROSITE-ProRule" id="PRU01091"/>
    </source>
</evidence>
<dbReference type="SMART" id="SM00448">
    <property type="entry name" value="REC"/>
    <property type="match status" value="1"/>
</dbReference>
<evidence type="ECO:0000256" key="3">
    <source>
        <dbReference type="ARBA" id="ARBA00023012"/>
    </source>
</evidence>
<dbReference type="FunFam" id="1.10.10.10:FF:000005">
    <property type="entry name" value="Two-component system response regulator"/>
    <property type="match status" value="1"/>
</dbReference>
<dbReference type="EMBL" id="NMUL01000034">
    <property type="protein sequence ID" value="OXM63324.1"/>
    <property type="molecule type" value="Genomic_DNA"/>
</dbReference>
<dbReference type="InterPro" id="IPR001867">
    <property type="entry name" value="OmpR/PhoB-type_DNA-bd"/>
</dbReference>